<keyword evidence="1" id="KW-0812">Transmembrane</keyword>
<gene>
    <name evidence="2" type="ORF">GCM10022239_09450</name>
</gene>
<dbReference type="InterPro" id="IPR051533">
    <property type="entry name" value="WaaL-like"/>
</dbReference>
<comment type="caution">
    <text evidence="2">The sequence shown here is derived from an EMBL/GenBank/DDBJ whole genome shotgun (WGS) entry which is preliminary data.</text>
</comment>
<reference evidence="3" key="1">
    <citation type="journal article" date="2019" name="Int. J. Syst. Evol. Microbiol.">
        <title>The Global Catalogue of Microorganisms (GCM) 10K type strain sequencing project: providing services to taxonomists for standard genome sequencing and annotation.</title>
        <authorList>
            <consortium name="The Broad Institute Genomics Platform"/>
            <consortium name="The Broad Institute Genome Sequencing Center for Infectious Disease"/>
            <person name="Wu L."/>
            <person name="Ma J."/>
        </authorList>
    </citation>
    <scope>NUCLEOTIDE SEQUENCE [LARGE SCALE GENOMIC DNA]</scope>
    <source>
        <strain evidence="3">JCM 16949</strain>
    </source>
</reference>
<feature type="transmembrane region" description="Helical" evidence="1">
    <location>
        <begin position="68"/>
        <end position="86"/>
    </location>
</feature>
<sequence length="453" mass="48525">MTEAGERHRSERGAGSITDRLVPIGVAFGFGWIFVSPVSHNYVLYPLFALLGFIALVTIMRRNPTIDMHLWVIAFLTGALALYGMIRGNGNTGLVFTIAIFVAAPALYLLCAAAASLRLLRLVMIAAVVGTLTVSGLLLIYVAGEAGLIPQIVPSRLEEFTGLKATFRDGSSQARSWGLSSLAALGPIWVGSLLVRRDAVLPHWMVRLVCGIAALATAVVSSRTAVVLVIGLAPLLAIALILILRHRDHHTRLGRQARLLWAGGSITAVIVLLLTWPKLSSWGPVANVVDSIASFFGAVSTNGEANQDIRSDQAWHLIRAWQADPILGSGFGAIPFDYARTSERPWVLELQYHLLLFNVGLVGITMCLAILVIGLLFLRQASARRPELVPTLVVAGTGAIAMLIANATNPYLQAPGHQWAVFFPLAVAVVMLKPTEAVDAARLAPDGGAKRKL</sequence>
<keyword evidence="3" id="KW-1185">Reference proteome</keyword>
<evidence type="ECO:0000313" key="3">
    <source>
        <dbReference type="Proteomes" id="UP001501004"/>
    </source>
</evidence>
<keyword evidence="1" id="KW-1133">Transmembrane helix</keyword>
<feature type="transmembrane region" description="Helical" evidence="1">
    <location>
        <begin position="92"/>
        <end position="115"/>
    </location>
</feature>
<dbReference type="PANTHER" id="PTHR37422:SF13">
    <property type="entry name" value="LIPOPOLYSACCHARIDE BIOSYNTHESIS PROTEIN PA4999-RELATED"/>
    <property type="match status" value="1"/>
</dbReference>
<feature type="transmembrane region" description="Helical" evidence="1">
    <location>
        <begin position="177"/>
        <end position="195"/>
    </location>
</feature>
<feature type="transmembrane region" description="Helical" evidence="1">
    <location>
        <begin position="44"/>
        <end position="61"/>
    </location>
</feature>
<evidence type="ECO:0000256" key="1">
    <source>
        <dbReference type="SAM" id="Phobius"/>
    </source>
</evidence>
<proteinExistence type="predicted"/>
<feature type="transmembrane region" description="Helical" evidence="1">
    <location>
        <begin position="257"/>
        <end position="276"/>
    </location>
</feature>
<feature type="transmembrane region" description="Helical" evidence="1">
    <location>
        <begin position="226"/>
        <end position="245"/>
    </location>
</feature>
<name>A0ABP7FGW4_9MICO</name>
<evidence type="ECO:0000313" key="2">
    <source>
        <dbReference type="EMBL" id="GAA3735517.1"/>
    </source>
</evidence>
<dbReference type="RefSeq" id="WP_344754227.1">
    <property type="nucleotide sequence ID" value="NZ_BAABAE010000002.1"/>
</dbReference>
<feature type="transmembrane region" description="Helical" evidence="1">
    <location>
        <begin position="352"/>
        <end position="376"/>
    </location>
</feature>
<keyword evidence="1" id="KW-0472">Membrane</keyword>
<protein>
    <submittedName>
        <fullName evidence="2">Uncharacterized protein</fullName>
    </submittedName>
</protein>
<accession>A0ABP7FGW4</accession>
<dbReference type="EMBL" id="BAABAE010000002">
    <property type="protein sequence ID" value="GAA3735517.1"/>
    <property type="molecule type" value="Genomic_DNA"/>
</dbReference>
<dbReference type="PANTHER" id="PTHR37422">
    <property type="entry name" value="TEICHURONIC ACID BIOSYNTHESIS PROTEIN TUAE"/>
    <property type="match status" value="1"/>
</dbReference>
<dbReference type="Proteomes" id="UP001501004">
    <property type="component" value="Unassembled WGS sequence"/>
</dbReference>
<organism evidence="2 3">
    <name type="scientific">Leifsonella bigeumensis</name>
    <dbReference type="NCBI Taxonomy" id="433643"/>
    <lineage>
        <taxon>Bacteria</taxon>
        <taxon>Bacillati</taxon>
        <taxon>Actinomycetota</taxon>
        <taxon>Actinomycetes</taxon>
        <taxon>Micrococcales</taxon>
        <taxon>Microbacteriaceae</taxon>
        <taxon>Leifsonella</taxon>
    </lineage>
</organism>
<feature type="transmembrane region" description="Helical" evidence="1">
    <location>
        <begin position="21"/>
        <end position="38"/>
    </location>
</feature>
<feature type="transmembrane region" description="Helical" evidence="1">
    <location>
        <begin position="122"/>
        <end position="144"/>
    </location>
</feature>
<feature type="transmembrane region" description="Helical" evidence="1">
    <location>
        <begin position="204"/>
        <end position="220"/>
    </location>
</feature>
<feature type="transmembrane region" description="Helical" evidence="1">
    <location>
        <begin position="388"/>
        <end position="408"/>
    </location>
</feature>
<feature type="transmembrane region" description="Helical" evidence="1">
    <location>
        <begin position="414"/>
        <end position="432"/>
    </location>
</feature>